<sequence length="174" mass="20452">MSRNPQEQQRYHETRRLPKPCEPNGHRFRTDPTCYDSRTAHSDGWRGQRPFDGSLPYGDKDQRQHSGPHTLEPARNYYPRPPPRPPAYESRETGRSEGRSLRNSGEGVKKPTQTPKPYSREDDQAIINYVKEGKNWQQIALKLDHTKQSVKQHWNRRLRFDDRAKGVEYAFTHS</sequence>
<feature type="domain" description="Myb-like" evidence="2">
    <location>
        <begin position="110"/>
        <end position="158"/>
    </location>
</feature>
<feature type="domain" description="HTH myb-type" evidence="3">
    <location>
        <begin position="119"/>
        <end position="162"/>
    </location>
</feature>
<evidence type="ECO:0000259" key="2">
    <source>
        <dbReference type="PROSITE" id="PS50090"/>
    </source>
</evidence>
<dbReference type="InterPro" id="IPR001005">
    <property type="entry name" value="SANT/Myb"/>
</dbReference>
<dbReference type="PROSITE" id="PS51294">
    <property type="entry name" value="HTH_MYB"/>
    <property type="match status" value="1"/>
</dbReference>
<protein>
    <recommendedName>
        <fullName evidence="6">Myb-like domain-containing protein</fullName>
    </recommendedName>
</protein>
<dbReference type="InterPro" id="IPR017930">
    <property type="entry name" value="Myb_dom"/>
</dbReference>
<reference evidence="4" key="1">
    <citation type="submission" date="2023-03" db="EMBL/GenBank/DDBJ databases">
        <title>Complete genome of Cladonia borealis.</title>
        <authorList>
            <person name="Park H."/>
        </authorList>
    </citation>
    <scope>NUCLEOTIDE SEQUENCE</scope>
    <source>
        <strain evidence="4">ANT050790</strain>
    </source>
</reference>
<evidence type="ECO:0000313" key="4">
    <source>
        <dbReference type="EMBL" id="KAK0514774.1"/>
    </source>
</evidence>
<evidence type="ECO:0000259" key="3">
    <source>
        <dbReference type="PROSITE" id="PS51294"/>
    </source>
</evidence>
<dbReference type="SMART" id="SM00717">
    <property type="entry name" value="SANT"/>
    <property type="match status" value="1"/>
</dbReference>
<feature type="compositionally biased region" description="Basic and acidic residues" evidence="1">
    <location>
        <begin position="89"/>
        <end position="100"/>
    </location>
</feature>
<dbReference type="InterPro" id="IPR009057">
    <property type="entry name" value="Homeodomain-like_sf"/>
</dbReference>
<dbReference type="SUPFAM" id="SSF46689">
    <property type="entry name" value="Homeodomain-like"/>
    <property type="match status" value="1"/>
</dbReference>
<evidence type="ECO:0000313" key="5">
    <source>
        <dbReference type="Proteomes" id="UP001166286"/>
    </source>
</evidence>
<dbReference type="CDD" id="cd00167">
    <property type="entry name" value="SANT"/>
    <property type="match status" value="1"/>
</dbReference>
<accession>A0AA39R6V9</accession>
<dbReference type="Gene3D" id="1.10.10.60">
    <property type="entry name" value="Homeodomain-like"/>
    <property type="match status" value="1"/>
</dbReference>
<evidence type="ECO:0000256" key="1">
    <source>
        <dbReference type="SAM" id="MobiDB-lite"/>
    </source>
</evidence>
<dbReference type="PROSITE" id="PS50090">
    <property type="entry name" value="MYB_LIKE"/>
    <property type="match status" value="1"/>
</dbReference>
<proteinExistence type="predicted"/>
<dbReference type="EMBL" id="JAFEKC020000005">
    <property type="protein sequence ID" value="KAK0514774.1"/>
    <property type="molecule type" value="Genomic_DNA"/>
</dbReference>
<evidence type="ECO:0008006" key="6">
    <source>
        <dbReference type="Google" id="ProtNLM"/>
    </source>
</evidence>
<feature type="region of interest" description="Disordered" evidence="1">
    <location>
        <begin position="1"/>
        <end position="122"/>
    </location>
</feature>
<gene>
    <name evidence="4" type="ORF">JMJ35_003391</name>
</gene>
<comment type="caution">
    <text evidence="4">The sequence shown here is derived from an EMBL/GenBank/DDBJ whole genome shotgun (WGS) entry which is preliminary data.</text>
</comment>
<keyword evidence="5" id="KW-1185">Reference proteome</keyword>
<dbReference type="AlphaFoldDB" id="A0AA39R6V9"/>
<dbReference type="Pfam" id="PF00249">
    <property type="entry name" value="Myb_DNA-binding"/>
    <property type="match status" value="1"/>
</dbReference>
<organism evidence="4 5">
    <name type="scientific">Cladonia borealis</name>
    <dbReference type="NCBI Taxonomy" id="184061"/>
    <lineage>
        <taxon>Eukaryota</taxon>
        <taxon>Fungi</taxon>
        <taxon>Dikarya</taxon>
        <taxon>Ascomycota</taxon>
        <taxon>Pezizomycotina</taxon>
        <taxon>Lecanoromycetes</taxon>
        <taxon>OSLEUM clade</taxon>
        <taxon>Lecanoromycetidae</taxon>
        <taxon>Lecanorales</taxon>
        <taxon>Lecanorineae</taxon>
        <taxon>Cladoniaceae</taxon>
        <taxon>Cladonia</taxon>
    </lineage>
</organism>
<name>A0AA39R6V9_9LECA</name>
<dbReference type="Proteomes" id="UP001166286">
    <property type="component" value="Unassembled WGS sequence"/>
</dbReference>